<evidence type="ECO:0000313" key="2">
    <source>
        <dbReference type="EMBL" id="KAJ7748566.1"/>
    </source>
</evidence>
<evidence type="ECO:0000313" key="3">
    <source>
        <dbReference type="Proteomes" id="UP001215598"/>
    </source>
</evidence>
<feature type="compositionally biased region" description="Polar residues" evidence="1">
    <location>
        <begin position="1"/>
        <end position="19"/>
    </location>
</feature>
<name>A0AAD7N6C2_9AGAR</name>
<evidence type="ECO:0008006" key="4">
    <source>
        <dbReference type="Google" id="ProtNLM"/>
    </source>
</evidence>
<feature type="compositionally biased region" description="Basic residues" evidence="1">
    <location>
        <begin position="223"/>
        <end position="233"/>
    </location>
</feature>
<protein>
    <recommendedName>
        <fullName evidence="4">CST complex subunit Stn1 N-terminal domain-containing protein</fullName>
    </recommendedName>
</protein>
<dbReference type="Gene3D" id="2.40.50.140">
    <property type="entry name" value="Nucleic acid-binding proteins"/>
    <property type="match status" value="1"/>
</dbReference>
<dbReference type="SUPFAM" id="SSF50249">
    <property type="entry name" value="Nucleic acid-binding proteins"/>
    <property type="match status" value="1"/>
</dbReference>
<reference evidence="2" key="1">
    <citation type="submission" date="2023-03" db="EMBL/GenBank/DDBJ databases">
        <title>Massive genome expansion in bonnet fungi (Mycena s.s.) driven by repeated elements and novel gene families across ecological guilds.</title>
        <authorList>
            <consortium name="Lawrence Berkeley National Laboratory"/>
            <person name="Harder C.B."/>
            <person name="Miyauchi S."/>
            <person name="Viragh M."/>
            <person name="Kuo A."/>
            <person name="Thoen E."/>
            <person name="Andreopoulos B."/>
            <person name="Lu D."/>
            <person name="Skrede I."/>
            <person name="Drula E."/>
            <person name="Henrissat B."/>
            <person name="Morin E."/>
            <person name="Kohler A."/>
            <person name="Barry K."/>
            <person name="LaButti K."/>
            <person name="Morin E."/>
            <person name="Salamov A."/>
            <person name="Lipzen A."/>
            <person name="Mereny Z."/>
            <person name="Hegedus B."/>
            <person name="Baldrian P."/>
            <person name="Stursova M."/>
            <person name="Weitz H."/>
            <person name="Taylor A."/>
            <person name="Grigoriev I.V."/>
            <person name="Nagy L.G."/>
            <person name="Martin F."/>
            <person name="Kauserud H."/>
        </authorList>
    </citation>
    <scope>NUCLEOTIDE SEQUENCE</scope>
    <source>
        <strain evidence="2">CBHHK182m</strain>
    </source>
</reference>
<comment type="caution">
    <text evidence="2">The sequence shown here is derived from an EMBL/GenBank/DDBJ whole genome shotgun (WGS) entry which is preliminary data.</text>
</comment>
<feature type="region of interest" description="Disordered" evidence="1">
    <location>
        <begin position="188"/>
        <end position="234"/>
    </location>
</feature>
<dbReference type="Proteomes" id="UP001215598">
    <property type="component" value="Unassembled WGS sequence"/>
</dbReference>
<dbReference type="EMBL" id="JARKIB010000072">
    <property type="protein sequence ID" value="KAJ7748566.1"/>
    <property type="molecule type" value="Genomic_DNA"/>
</dbReference>
<dbReference type="AlphaFoldDB" id="A0AAD7N6C2"/>
<dbReference type="InterPro" id="IPR012340">
    <property type="entry name" value="NA-bd_OB-fold"/>
</dbReference>
<feature type="region of interest" description="Disordered" evidence="1">
    <location>
        <begin position="1"/>
        <end position="22"/>
    </location>
</feature>
<sequence length="541" mass="59980">MASTSHQRLDSVNSPNTGRQVPDKDLWQWTFTPEAVAPCFAKDVFEMPKNGDTRDAEFFWLGRVPCRTVKLVGWVAGVQPYEKRVVYYLDDGTAVIECHHRPPAENTAKDKAKKANPEPQPLLEPLAYVGSSVVVIGRIAPWHDTRRILVDSLIKCPSSNDEPRHWIAVRALHEGYYFIDEPFVIPPKPSSQMPSEPLPISVPSTPSSTIAPSSSPSKSPTKSPHKLRHPSRLHTKDLTGNAFRIYLKHYMDNADDISPVVPEPTTPTKSSRNAFPPADVTPRPHDHTPRRIAPLNFARPLTPVDPTRGFTLSYLRRVPELSLMAKRVVKAEANRRAREAQKKAKEGGVAKKPVVTKAMSDDKQKLHPRMKRLFGWAILELVKGGDVITWEGLVRPCPRANAGLDADTSALWRFNSSSSTVGGNSTMFSSASIAEDDEDEGELTDPEEDEEAFVSLTPAFLATAVEQAITKFIAQSAARAQSSKGPVRSRAGPKLSEITSILKNGDDMWRNLTEFSVEEALTLLQQEGRAWVQGGRWELTL</sequence>
<organism evidence="2 3">
    <name type="scientific">Mycena metata</name>
    <dbReference type="NCBI Taxonomy" id="1033252"/>
    <lineage>
        <taxon>Eukaryota</taxon>
        <taxon>Fungi</taxon>
        <taxon>Dikarya</taxon>
        <taxon>Basidiomycota</taxon>
        <taxon>Agaricomycotina</taxon>
        <taxon>Agaricomycetes</taxon>
        <taxon>Agaricomycetidae</taxon>
        <taxon>Agaricales</taxon>
        <taxon>Marasmiineae</taxon>
        <taxon>Mycenaceae</taxon>
        <taxon>Mycena</taxon>
    </lineage>
</organism>
<feature type="compositionally biased region" description="Low complexity" evidence="1">
    <location>
        <begin position="199"/>
        <end position="222"/>
    </location>
</feature>
<keyword evidence="3" id="KW-1185">Reference proteome</keyword>
<evidence type="ECO:0000256" key="1">
    <source>
        <dbReference type="SAM" id="MobiDB-lite"/>
    </source>
</evidence>
<accession>A0AAD7N6C2</accession>
<feature type="region of interest" description="Disordered" evidence="1">
    <location>
        <begin position="257"/>
        <end position="291"/>
    </location>
</feature>
<gene>
    <name evidence="2" type="ORF">B0H16DRAFT_1552470</name>
</gene>
<proteinExistence type="predicted"/>